<dbReference type="EMBL" id="JANPWB010000014">
    <property type="protein sequence ID" value="KAJ1096195.1"/>
    <property type="molecule type" value="Genomic_DNA"/>
</dbReference>
<comment type="caution">
    <text evidence="2">The sequence shown here is derived from an EMBL/GenBank/DDBJ whole genome shotgun (WGS) entry which is preliminary data.</text>
</comment>
<sequence>MECRGLRLGCAQWKSWKSAQETEQLQITRYPAMQSSVGRQGLTSTKLGLKSHWTVKVTWTKLLSSRDHARQDERGPRGPVLQSFGACVSRGKIPSTHWRFLQSSWCRVKAGYPQSMHHLETVKKAGRIRCYNIAGSRLATLLRFFRHHEQSAVDPLVEGEEGDAEKLWKSDSCNLKKQEGLLTYKPAEKTEDDNCFGTSPTGLSPTLKTCSSDASDRDQRPLKPQSTALD</sequence>
<keyword evidence="3" id="KW-1185">Reference proteome</keyword>
<organism evidence="2 3">
    <name type="scientific">Pleurodeles waltl</name>
    <name type="common">Iberian ribbed newt</name>
    <dbReference type="NCBI Taxonomy" id="8319"/>
    <lineage>
        <taxon>Eukaryota</taxon>
        <taxon>Metazoa</taxon>
        <taxon>Chordata</taxon>
        <taxon>Craniata</taxon>
        <taxon>Vertebrata</taxon>
        <taxon>Euteleostomi</taxon>
        <taxon>Amphibia</taxon>
        <taxon>Batrachia</taxon>
        <taxon>Caudata</taxon>
        <taxon>Salamandroidea</taxon>
        <taxon>Salamandridae</taxon>
        <taxon>Pleurodelinae</taxon>
        <taxon>Pleurodeles</taxon>
    </lineage>
</organism>
<reference evidence="2" key="1">
    <citation type="journal article" date="2022" name="bioRxiv">
        <title>Sequencing and chromosome-scale assembly of the giantPleurodeles waltlgenome.</title>
        <authorList>
            <person name="Brown T."/>
            <person name="Elewa A."/>
            <person name="Iarovenko S."/>
            <person name="Subramanian E."/>
            <person name="Araus A.J."/>
            <person name="Petzold A."/>
            <person name="Susuki M."/>
            <person name="Suzuki K.-i.T."/>
            <person name="Hayashi T."/>
            <person name="Toyoda A."/>
            <person name="Oliveira C."/>
            <person name="Osipova E."/>
            <person name="Leigh N.D."/>
            <person name="Simon A."/>
            <person name="Yun M.H."/>
        </authorList>
    </citation>
    <scope>NUCLEOTIDE SEQUENCE</scope>
    <source>
        <strain evidence="2">20211129_DDA</strain>
        <tissue evidence="2">Liver</tissue>
    </source>
</reference>
<evidence type="ECO:0000256" key="1">
    <source>
        <dbReference type="SAM" id="MobiDB-lite"/>
    </source>
</evidence>
<accession>A0AAV7LXD6</accession>
<gene>
    <name evidence="2" type="ORF">NDU88_001339</name>
</gene>
<dbReference type="Proteomes" id="UP001066276">
    <property type="component" value="Chromosome 10"/>
</dbReference>
<proteinExistence type="predicted"/>
<feature type="region of interest" description="Disordered" evidence="1">
    <location>
        <begin position="189"/>
        <end position="230"/>
    </location>
</feature>
<evidence type="ECO:0000313" key="3">
    <source>
        <dbReference type="Proteomes" id="UP001066276"/>
    </source>
</evidence>
<feature type="compositionally biased region" description="Polar residues" evidence="1">
    <location>
        <begin position="196"/>
        <end position="213"/>
    </location>
</feature>
<dbReference type="AlphaFoldDB" id="A0AAV7LXD6"/>
<protein>
    <submittedName>
        <fullName evidence="2">Uncharacterized protein</fullName>
    </submittedName>
</protein>
<evidence type="ECO:0000313" key="2">
    <source>
        <dbReference type="EMBL" id="KAJ1096195.1"/>
    </source>
</evidence>
<name>A0AAV7LXD6_PLEWA</name>